<feature type="region of interest" description="Disordered" evidence="1">
    <location>
        <begin position="563"/>
        <end position="610"/>
    </location>
</feature>
<organism evidence="3">
    <name type="scientific">Ditylum brightwellii</name>
    <dbReference type="NCBI Taxonomy" id="49249"/>
    <lineage>
        <taxon>Eukaryota</taxon>
        <taxon>Sar</taxon>
        <taxon>Stramenopiles</taxon>
        <taxon>Ochrophyta</taxon>
        <taxon>Bacillariophyta</taxon>
        <taxon>Mediophyceae</taxon>
        <taxon>Lithodesmiophycidae</taxon>
        <taxon>Lithodesmiales</taxon>
        <taxon>Lithodesmiaceae</taxon>
        <taxon>Ditylum</taxon>
    </lineage>
</organism>
<keyword evidence="2" id="KW-1133">Transmembrane helix</keyword>
<keyword evidence="2" id="KW-0472">Membrane</keyword>
<dbReference type="AlphaFoldDB" id="A0A7S4RAG4"/>
<evidence type="ECO:0000256" key="1">
    <source>
        <dbReference type="SAM" id="MobiDB-lite"/>
    </source>
</evidence>
<dbReference type="PANTHER" id="PTHR46137:SF3">
    <property type="entry name" value="OS05G0310600 PROTEIN"/>
    <property type="match status" value="1"/>
</dbReference>
<evidence type="ECO:0000313" key="3">
    <source>
        <dbReference type="EMBL" id="CAE4608489.1"/>
    </source>
</evidence>
<feature type="compositionally biased region" description="Polar residues" evidence="1">
    <location>
        <begin position="584"/>
        <end position="596"/>
    </location>
</feature>
<evidence type="ECO:0000256" key="2">
    <source>
        <dbReference type="SAM" id="Phobius"/>
    </source>
</evidence>
<protein>
    <recommendedName>
        <fullName evidence="4">LRAT domain-containing protein</fullName>
    </recommendedName>
</protein>
<feature type="compositionally biased region" description="Basic and acidic residues" evidence="1">
    <location>
        <begin position="598"/>
        <end position="610"/>
    </location>
</feature>
<feature type="compositionally biased region" description="Acidic residues" evidence="1">
    <location>
        <begin position="98"/>
        <end position="113"/>
    </location>
</feature>
<evidence type="ECO:0008006" key="4">
    <source>
        <dbReference type="Google" id="ProtNLM"/>
    </source>
</evidence>
<feature type="transmembrane region" description="Helical" evidence="2">
    <location>
        <begin position="389"/>
        <end position="407"/>
    </location>
</feature>
<reference evidence="3" key="1">
    <citation type="submission" date="2021-01" db="EMBL/GenBank/DDBJ databases">
        <authorList>
            <person name="Corre E."/>
            <person name="Pelletier E."/>
            <person name="Niang G."/>
            <person name="Scheremetjew M."/>
            <person name="Finn R."/>
            <person name="Kale V."/>
            <person name="Holt S."/>
            <person name="Cochrane G."/>
            <person name="Meng A."/>
            <person name="Brown T."/>
            <person name="Cohen L."/>
        </authorList>
    </citation>
    <scope>NUCLEOTIDE SEQUENCE</scope>
    <source>
        <strain evidence="3">GSO104</strain>
    </source>
</reference>
<gene>
    <name evidence="3" type="ORF">DBRI00130_LOCUS15582</name>
</gene>
<feature type="compositionally biased region" description="Gly residues" evidence="1">
    <location>
        <begin position="568"/>
        <end position="581"/>
    </location>
</feature>
<name>A0A7S4RAG4_9STRA</name>
<sequence>MWRRGRYSDQGGRGAGSGGDILNDGEDNDIYAPLSTGDGGTTADFPDDNLDVISPVPMMADDVKNRNNSINAGDGEDDDVFDLRNKFDSGLNTKGENEDGEEEEEEEEEEEDNDRLKPGDHIFVWNSVGVPRAYQRHAIVLSVTPRESNEPYTDYDLDDDELGAQPRPPPQYDVTVASFYHNKRPNPAQVGRWSLPGSGRWRANRAASRAAAALAAAEQEEEERIAGESLLRADGEINDSDDINTSTTAATTPPALNHNIGVLGGVVNNDGESTTVKVKKEDLEIFAQNQKVHKVTYGSSRLRRLLGRSGTVTLIKADDNEVVLARARYIMSNPDILPEYNAMAANAEAASVWCRTGRFCTLQGASILEITAIGQAGSAAVAGGIVSQLWVLVPAPGIWGAYGWFWYVPATVAYPFLVPILVGFGLASLVPLQVLRRYRQRWKTISDGMNTGFWLQVEDDFKTKHFGSTASSDDSHMRSFFGMRNEQEQEDENRGMYMPVGGPGDDDDELDESEEHIMQRHNQNMAINYDADGGEFGRRPDQQQAGPLRPLRRQMSSLVQRFARPQNGGNGGGGIGLGRFGGNSSRTNITLESTQENDIDHEPIVTRDFD</sequence>
<dbReference type="EMBL" id="HBNS01019575">
    <property type="protein sequence ID" value="CAE4608489.1"/>
    <property type="molecule type" value="Transcribed_RNA"/>
</dbReference>
<dbReference type="Gene3D" id="3.90.1720.10">
    <property type="entry name" value="endopeptidase domain like (from Nostoc punctiforme)"/>
    <property type="match status" value="1"/>
</dbReference>
<feature type="region of interest" description="Disordered" evidence="1">
    <location>
        <begin position="1"/>
        <end position="119"/>
    </location>
</feature>
<feature type="transmembrane region" description="Helical" evidence="2">
    <location>
        <begin position="413"/>
        <end position="435"/>
    </location>
</feature>
<dbReference type="PANTHER" id="PTHR46137">
    <property type="entry name" value="OS05G0310600 PROTEIN"/>
    <property type="match status" value="1"/>
</dbReference>
<accession>A0A7S4RAG4</accession>
<keyword evidence="2" id="KW-0812">Transmembrane</keyword>
<proteinExistence type="predicted"/>